<organism evidence="4 5">
    <name type="scientific">Rhizobium alvei</name>
    <dbReference type="NCBI Taxonomy" id="1132659"/>
    <lineage>
        <taxon>Bacteria</taxon>
        <taxon>Pseudomonadati</taxon>
        <taxon>Pseudomonadota</taxon>
        <taxon>Alphaproteobacteria</taxon>
        <taxon>Hyphomicrobiales</taxon>
        <taxon>Rhizobiaceae</taxon>
        <taxon>Rhizobium/Agrobacterium group</taxon>
        <taxon>Rhizobium</taxon>
    </lineage>
</organism>
<protein>
    <submittedName>
        <fullName evidence="4">SRPBCC family protein</fullName>
    </submittedName>
</protein>
<dbReference type="EMBL" id="JAUOZU010000021">
    <property type="protein sequence ID" value="MDO6966755.1"/>
    <property type="molecule type" value="Genomic_DNA"/>
</dbReference>
<evidence type="ECO:0000313" key="5">
    <source>
        <dbReference type="Proteomes" id="UP001174932"/>
    </source>
</evidence>
<dbReference type="InterPro" id="IPR013538">
    <property type="entry name" value="ASHA1/2-like_C"/>
</dbReference>
<accession>A0ABT8YTA6</accession>
<keyword evidence="5" id="KW-1185">Reference proteome</keyword>
<name>A0ABT8YTA6_9HYPH</name>
<proteinExistence type="inferred from homology"/>
<feature type="domain" description="Activator of Hsp90 ATPase homologue 1/2-like C-terminal" evidence="3">
    <location>
        <begin position="28"/>
        <end position="152"/>
    </location>
</feature>
<evidence type="ECO:0000313" key="4">
    <source>
        <dbReference type="EMBL" id="MDO6966755.1"/>
    </source>
</evidence>
<comment type="caution">
    <text evidence="4">The sequence shown here is derived from an EMBL/GenBank/DDBJ whole genome shotgun (WGS) entry which is preliminary data.</text>
</comment>
<sequence>MNEHAKVNDYAAVVEQATLKLERLLPGPAERVWSYLTDSDLRRKWLASGPMDLTVDGPMELVWRNDELTDPPGSRPEGFGEEHRMQSRVTEIDPPRKLAFAWGGGEVSFMLEPKGGDVLLTVIHKRISDRANMVKIGAGWHAHLDILKARLEAIAPKPFWDHWSHLRDDYEAMIPA</sequence>
<feature type="compositionally biased region" description="Basic and acidic residues" evidence="2">
    <location>
        <begin position="78"/>
        <end position="88"/>
    </location>
</feature>
<dbReference type="Pfam" id="PF08327">
    <property type="entry name" value="AHSA1"/>
    <property type="match status" value="1"/>
</dbReference>
<reference evidence="4" key="1">
    <citation type="journal article" date="2015" name="Int. J. Syst. Evol. Microbiol.">
        <title>Rhizobium alvei sp. nov., isolated from a freshwater river.</title>
        <authorList>
            <person name="Sheu S.Y."/>
            <person name="Huang H.W."/>
            <person name="Young C.C."/>
            <person name="Chen W.M."/>
        </authorList>
    </citation>
    <scope>NUCLEOTIDE SEQUENCE</scope>
    <source>
        <strain evidence="4">TNR-22</strain>
    </source>
</reference>
<reference evidence="4" key="2">
    <citation type="submission" date="2023-07" db="EMBL/GenBank/DDBJ databases">
        <authorList>
            <person name="Shen H."/>
        </authorList>
    </citation>
    <scope>NUCLEOTIDE SEQUENCE</scope>
    <source>
        <strain evidence="4">TNR-22</strain>
    </source>
</reference>
<dbReference type="Proteomes" id="UP001174932">
    <property type="component" value="Unassembled WGS sequence"/>
</dbReference>
<dbReference type="RefSeq" id="WP_304378685.1">
    <property type="nucleotide sequence ID" value="NZ_JAUOZU010000021.1"/>
</dbReference>
<comment type="similarity">
    <text evidence="1">Belongs to the AHA1 family.</text>
</comment>
<dbReference type="Gene3D" id="3.30.530.20">
    <property type="match status" value="1"/>
</dbReference>
<gene>
    <name evidence="4" type="ORF">Q4481_22615</name>
</gene>
<evidence type="ECO:0000259" key="3">
    <source>
        <dbReference type="Pfam" id="PF08327"/>
    </source>
</evidence>
<dbReference type="InterPro" id="IPR023393">
    <property type="entry name" value="START-like_dom_sf"/>
</dbReference>
<evidence type="ECO:0000256" key="1">
    <source>
        <dbReference type="ARBA" id="ARBA00006817"/>
    </source>
</evidence>
<feature type="region of interest" description="Disordered" evidence="2">
    <location>
        <begin position="69"/>
        <end position="88"/>
    </location>
</feature>
<evidence type="ECO:0000256" key="2">
    <source>
        <dbReference type="SAM" id="MobiDB-lite"/>
    </source>
</evidence>
<dbReference type="SUPFAM" id="SSF55961">
    <property type="entry name" value="Bet v1-like"/>
    <property type="match status" value="1"/>
</dbReference>
<dbReference type="CDD" id="cd08899">
    <property type="entry name" value="SRPBCC_CalC_Aha1-like_6"/>
    <property type="match status" value="1"/>
</dbReference>